<gene>
    <name evidence="1" type="ORF">dnm_014300</name>
</gene>
<dbReference type="EMBL" id="CP061800">
    <property type="protein sequence ID" value="QTA85421.1"/>
    <property type="molecule type" value="Genomic_DNA"/>
</dbReference>
<reference evidence="1" key="1">
    <citation type="journal article" date="2021" name="Microb. Physiol.">
        <title>Proteogenomic Insights into the Physiology of Marine, Sulfate-Reducing, Filamentous Desulfonema limicola and Desulfonema magnum.</title>
        <authorList>
            <person name="Schnaars V."/>
            <person name="Wohlbrand L."/>
            <person name="Scheve S."/>
            <person name="Hinrichs C."/>
            <person name="Reinhardt R."/>
            <person name="Rabus R."/>
        </authorList>
    </citation>
    <scope>NUCLEOTIDE SEQUENCE</scope>
    <source>
        <strain evidence="1">4be13</strain>
    </source>
</reference>
<proteinExistence type="predicted"/>
<dbReference type="KEGG" id="dmm:dnm_014300"/>
<accession>A0A975GL34</accession>
<dbReference type="RefSeq" id="WP_207681492.1">
    <property type="nucleotide sequence ID" value="NZ_CP061800.1"/>
</dbReference>
<name>A0A975GL34_9BACT</name>
<protein>
    <submittedName>
        <fullName evidence="1">Uncharacterized protein</fullName>
    </submittedName>
</protein>
<keyword evidence="2" id="KW-1185">Reference proteome</keyword>
<organism evidence="1 2">
    <name type="scientific">Desulfonema magnum</name>
    <dbReference type="NCBI Taxonomy" id="45655"/>
    <lineage>
        <taxon>Bacteria</taxon>
        <taxon>Pseudomonadati</taxon>
        <taxon>Thermodesulfobacteriota</taxon>
        <taxon>Desulfobacteria</taxon>
        <taxon>Desulfobacterales</taxon>
        <taxon>Desulfococcaceae</taxon>
        <taxon>Desulfonema</taxon>
    </lineage>
</organism>
<sequence length="176" mass="20447">MDKTLERIFPGMTDNECLKIISDILFYVYDNPDTDQAFATVTEPEEHQNFRITNPACKPVRVLSVDHCLFSDDSFKKCDFVLYDEAAFCFVELKAVHRDVHKKRKNAKRYAEKQLLATIELFRKELGNFGGRDLEAYLCVGYRTGRPSILSRSQRAKRDFVRLGVKLYDGCRKEFA</sequence>
<dbReference type="Proteomes" id="UP000663722">
    <property type="component" value="Chromosome"/>
</dbReference>
<evidence type="ECO:0000313" key="2">
    <source>
        <dbReference type="Proteomes" id="UP000663722"/>
    </source>
</evidence>
<evidence type="ECO:0000313" key="1">
    <source>
        <dbReference type="EMBL" id="QTA85421.1"/>
    </source>
</evidence>
<dbReference type="AlphaFoldDB" id="A0A975GL34"/>